<dbReference type="GO" id="GO:0016627">
    <property type="term" value="F:oxidoreductase activity, acting on the CH-CH group of donors"/>
    <property type="evidence" value="ECO:0007669"/>
    <property type="project" value="InterPro"/>
</dbReference>
<proteinExistence type="predicted"/>
<keyword evidence="2 4" id="KW-0274">FAD</keyword>
<accession>A0A7W6FQP0</accession>
<dbReference type="Proteomes" id="UP000571950">
    <property type="component" value="Unassembled WGS sequence"/>
</dbReference>
<dbReference type="PANTHER" id="PTHR36117:SF3">
    <property type="entry name" value="4-HYDROXYPHENYLACETATE 3-MONOOXYGENASE-RELATED"/>
    <property type="match status" value="1"/>
</dbReference>
<dbReference type="InterPro" id="IPR009100">
    <property type="entry name" value="AcylCoA_DH/oxidase_NM_dom_sf"/>
</dbReference>
<dbReference type="InterPro" id="IPR024719">
    <property type="entry name" value="HpaB/PvcC/4-BUDH_C"/>
</dbReference>
<dbReference type="AlphaFoldDB" id="A0A7W6FQP0"/>
<dbReference type="Gene3D" id="1.20.140.10">
    <property type="entry name" value="Butyryl-CoA Dehydrogenase, subunit A, domain 3"/>
    <property type="match status" value="1"/>
</dbReference>
<keyword evidence="8" id="KW-1185">Reference proteome</keyword>
<dbReference type="InterPro" id="IPR024674">
    <property type="entry name" value="HpaB/PvcC/4-BUDH_N"/>
</dbReference>
<evidence type="ECO:0000256" key="3">
    <source>
        <dbReference type="ARBA" id="ARBA00023002"/>
    </source>
</evidence>
<dbReference type="RefSeq" id="WP_188072388.1">
    <property type="nucleotide sequence ID" value="NZ_BSPS01000062.1"/>
</dbReference>
<evidence type="ECO:0000313" key="7">
    <source>
        <dbReference type="EMBL" id="MBB3926892.1"/>
    </source>
</evidence>
<evidence type="ECO:0000259" key="6">
    <source>
        <dbReference type="Pfam" id="PF11794"/>
    </source>
</evidence>
<dbReference type="PANTHER" id="PTHR36117">
    <property type="entry name" value="4-HYDROXYPHENYLACETATE 3-MONOOXYGENASE-RELATED"/>
    <property type="match status" value="1"/>
</dbReference>
<evidence type="ECO:0000256" key="2">
    <source>
        <dbReference type="ARBA" id="ARBA00022827"/>
    </source>
</evidence>
<evidence type="ECO:0000256" key="1">
    <source>
        <dbReference type="ARBA" id="ARBA00022630"/>
    </source>
</evidence>
<dbReference type="Gene3D" id="1.10.3140.10">
    <property type="entry name" value="4-hydroxybutyryl-coa dehydratase, domain 1"/>
    <property type="match status" value="1"/>
</dbReference>
<reference evidence="7 8" key="1">
    <citation type="submission" date="2020-08" db="EMBL/GenBank/DDBJ databases">
        <title>Genomic Encyclopedia of Type Strains, Phase IV (KMG-IV): sequencing the most valuable type-strain genomes for metagenomic binning, comparative biology and taxonomic classification.</title>
        <authorList>
            <person name="Goeker M."/>
        </authorList>
    </citation>
    <scope>NUCLEOTIDE SEQUENCE [LARGE SCALE GENOMIC DNA]</scope>
    <source>
        <strain evidence="7 8">DSM 26189</strain>
    </source>
</reference>
<dbReference type="EMBL" id="JACIDT010000008">
    <property type="protein sequence ID" value="MBB3926892.1"/>
    <property type="molecule type" value="Genomic_DNA"/>
</dbReference>
<evidence type="ECO:0000256" key="4">
    <source>
        <dbReference type="PIRSR" id="PIRSR000331-2"/>
    </source>
</evidence>
<feature type="domain" description="HpaB/PvcC/4-BUDH N-terminal" evidence="6">
    <location>
        <begin position="5"/>
        <end position="270"/>
    </location>
</feature>
<feature type="binding site" evidence="4">
    <location>
        <begin position="147"/>
        <end position="149"/>
    </location>
    <ligand>
        <name>FAD</name>
        <dbReference type="ChEBI" id="CHEBI:57692"/>
    </ligand>
</feature>
<dbReference type="InterPro" id="IPR036250">
    <property type="entry name" value="AcylCo_DH-like_C"/>
</dbReference>
<dbReference type="Gene3D" id="2.40.110.10">
    <property type="entry name" value="Butyryl-CoA Dehydrogenase, subunit A, domain 2"/>
    <property type="match status" value="1"/>
</dbReference>
<name>A0A7W6FQP0_9SPHN</name>
<feature type="binding site" evidence="4">
    <location>
        <position position="190"/>
    </location>
    <ligand>
        <name>FAD</name>
        <dbReference type="ChEBI" id="CHEBI:57692"/>
    </ligand>
</feature>
<dbReference type="SUPFAM" id="SSF47203">
    <property type="entry name" value="Acyl-CoA dehydrogenase C-terminal domain-like"/>
    <property type="match status" value="1"/>
</dbReference>
<keyword evidence="3" id="KW-0560">Oxidoreductase</keyword>
<dbReference type="InterPro" id="IPR004925">
    <property type="entry name" value="HpaB/PvcC/4-BUDH"/>
</dbReference>
<dbReference type="Pfam" id="PF11794">
    <property type="entry name" value="HpaB_N"/>
    <property type="match status" value="1"/>
</dbReference>
<dbReference type="PIRSF" id="PIRSF000331">
    <property type="entry name" value="HpaA_HpaB"/>
    <property type="match status" value="1"/>
</dbReference>
<dbReference type="SUPFAM" id="SSF56645">
    <property type="entry name" value="Acyl-CoA dehydrogenase NM domain-like"/>
    <property type="match status" value="1"/>
</dbReference>
<evidence type="ECO:0000259" key="5">
    <source>
        <dbReference type="Pfam" id="PF03241"/>
    </source>
</evidence>
<sequence>MAARTGKDYLSGLRDDRQVWLGDRTVSVLDEPAFQGSLRGMAGYFDWQHQFADECLVDDPEKPGEKMSASLIVPRSKEDLTRRHVGLERLARYSNGLLGRTPDYVNVVLSGHVARKDIWDRGTDPVYHERLTRFHREVVEGDLSMTHTIIHANIDKGSGDLAGMNADLTLRVVKRTENGVIVRGGKVLGTLAPFADELYVYPSAPVPSGAEQYALCFSVPMNTKGVITLCRDHFGTPADVADAPFSSRFDEQDAFIIFDDVEVPYERLFVDGDLNVYNNISQGVSPGNTIQQTAIRAMVKLEFAYDLCTQIARVTNSDNRPDVAAMLGEIHTYMSLTRSAIVAAEAEAHHWGTSGAFFCNGSIASLRCVMPGWMTRVNQIIKALGSHNLLATPSLAAFDNPTIGPMLEKYLPGANGMEARDRARLMRMAWDFAGSALGSRLELYEMFYLGSAARGLQTDHMVAQRNGFGGQVKAFMQEAGIIGRDA</sequence>
<protein>
    <submittedName>
        <fullName evidence="7">Aromatic ring hydroxylase</fullName>
    </submittedName>
</protein>
<evidence type="ECO:0000313" key="8">
    <source>
        <dbReference type="Proteomes" id="UP000571950"/>
    </source>
</evidence>
<dbReference type="InterPro" id="IPR046373">
    <property type="entry name" value="Acyl-CoA_Oxase/DH_mid-dom_sf"/>
</dbReference>
<organism evidence="7 8">
    <name type="scientific">Sphingobium jiangsuense</name>
    <dbReference type="NCBI Taxonomy" id="870476"/>
    <lineage>
        <taxon>Bacteria</taxon>
        <taxon>Pseudomonadati</taxon>
        <taxon>Pseudomonadota</taxon>
        <taxon>Alphaproteobacteria</taxon>
        <taxon>Sphingomonadales</taxon>
        <taxon>Sphingomonadaceae</taxon>
        <taxon>Sphingobium</taxon>
    </lineage>
</organism>
<dbReference type="Pfam" id="PF03241">
    <property type="entry name" value="HpaB"/>
    <property type="match status" value="1"/>
</dbReference>
<feature type="domain" description="HpaB/PvcC/4-BUDH C-terminal" evidence="5">
    <location>
        <begin position="291"/>
        <end position="476"/>
    </location>
</feature>
<keyword evidence="1" id="KW-0285">Flavoprotein</keyword>
<comment type="caution">
    <text evidence="7">The sequence shown here is derived from an EMBL/GenBank/DDBJ whole genome shotgun (WGS) entry which is preliminary data.</text>
</comment>
<gene>
    <name evidence="7" type="ORF">GGR43_002615</name>
</gene>